<evidence type="ECO:0000256" key="3">
    <source>
        <dbReference type="ARBA" id="ARBA00022679"/>
    </source>
</evidence>
<feature type="domain" description="Glucose-1-phosphate adenylyltransferase/Bifunctional protein GlmU-like C-terminal hexapeptide" evidence="11">
    <location>
        <begin position="281"/>
        <end position="378"/>
    </location>
</feature>
<evidence type="ECO:0000256" key="6">
    <source>
        <dbReference type="ARBA" id="ARBA00022840"/>
    </source>
</evidence>
<keyword evidence="6 9" id="KW-0067">ATP-binding</keyword>
<feature type="domain" description="Nucleotidyl transferase" evidence="10">
    <location>
        <begin position="5"/>
        <end position="257"/>
    </location>
</feature>
<evidence type="ECO:0000256" key="4">
    <source>
        <dbReference type="ARBA" id="ARBA00022695"/>
    </source>
</evidence>
<gene>
    <name evidence="9" type="primary">glgC</name>
    <name evidence="12" type="ORF">F4Y08_03215</name>
</gene>
<dbReference type="EC" id="2.7.7.27" evidence="9"/>
<comment type="pathway">
    <text evidence="9">Glycan biosynthesis; glycogen biosynthesis.</text>
</comment>
<reference evidence="12" key="1">
    <citation type="submission" date="2019-09" db="EMBL/GenBank/DDBJ databases">
        <title>Characterisation of the sponge microbiome using genome-centric metagenomics.</title>
        <authorList>
            <person name="Engelberts J.P."/>
            <person name="Robbins S.J."/>
            <person name="De Goeij J.M."/>
            <person name="Aranda M."/>
            <person name="Bell S.C."/>
            <person name="Webster N.S."/>
        </authorList>
    </citation>
    <scope>NUCLEOTIDE SEQUENCE</scope>
    <source>
        <strain evidence="12">SB0662_bin_9</strain>
    </source>
</reference>
<dbReference type="InterPro" id="IPR011004">
    <property type="entry name" value="Trimer_LpxA-like_sf"/>
</dbReference>
<comment type="catalytic activity">
    <reaction evidence="9">
        <text>alpha-D-glucose 1-phosphate + ATP + H(+) = ADP-alpha-D-glucose + diphosphate</text>
        <dbReference type="Rhea" id="RHEA:12120"/>
        <dbReference type="ChEBI" id="CHEBI:15378"/>
        <dbReference type="ChEBI" id="CHEBI:30616"/>
        <dbReference type="ChEBI" id="CHEBI:33019"/>
        <dbReference type="ChEBI" id="CHEBI:57498"/>
        <dbReference type="ChEBI" id="CHEBI:58601"/>
        <dbReference type="EC" id="2.7.7.27"/>
    </reaction>
</comment>
<comment type="caution">
    <text evidence="12">The sequence shown here is derived from an EMBL/GenBank/DDBJ whole genome shotgun (WGS) entry which is preliminary data.</text>
</comment>
<comment type="function">
    <text evidence="9">Involved in the biosynthesis of ADP-glucose, a building block required for the elongation reactions to produce glycogen. Catalyzes the reaction between ATP and alpha-D-glucose 1-phosphate (G1P) to produce pyrophosphate and ADP-Glc.</text>
</comment>
<evidence type="ECO:0000313" key="12">
    <source>
        <dbReference type="EMBL" id="MYD89338.1"/>
    </source>
</evidence>
<proteinExistence type="inferred from homology"/>
<dbReference type="GO" id="GO:0005524">
    <property type="term" value="F:ATP binding"/>
    <property type="evidence" value="ECO:0007669"/>
    <property type="project" value="UniProtKB-KW"/>
</dbReference>
<organism evidence="12">
    <name type="scientific">Caldilineaceae bacterium SB0662_bin_9</name>
    <dbReference type="NCBI Taxonomy" id="2605258"/>
    <lineage>
        <taxon>Bacteria</taxon>
        <taxon>Bacillati</taxon>
        <taxon>Chloroflexota</taxon>
        <taxon>Caldilineae</taxon>
        <taxon>Caldilineales</taxon>
        <taxon>Caldilineaceae</taxon>
    </lineage>
</organism>
<evidence type="ECO:0000256" key="9">
    <source>
        <dbReference type="HAMAP-Rule" id="MF_00624"/>
    </source>
</evidence>
<evidence type="ECO:0000256" key="2">
    <source>
        <dbReference type="ARBA" id="ARBA00022600"/>
    </source>
</evidence>
<evidence type="ECO:0000259" key="10">
    <source>
        <dbReference type="Pfam" id="PF00483"/>
    </source>
</evidence>
<keyword evidence="3 9" id="KW-0808">Transferase</keyword>
<dbReference type="Pfam" id="PF00483">
    <property type="entry name" value="NTP_transferase"/>
    <property type="match status" value="1"/>
</dbReference>
<dbReference type="NCBIfam" id="NF003670">
    <property type="entry name" value="PRK05293.1"/>
    <property type="match status" value="1"/>
</dbReference>
<dbReference type="InterPro" id="IPR005836">
    <property type="entry name" value="ADP_Glu_pyroP_CS"/>
</dbReference>
<dbReference type="EMBL" id="VXPY01000016">
    <property type="protein sequence ID" value="MYD89338.1"/>
    <property type="molecule type" value="Genomic_DNA"/>
</dbReference>
<dbReference type="PROSITE" id="PS00810">
    <property type="entry name" value="ADP_GLC_PYROPHOSPH_3"/>
    <property type="match status" value="1"/>
</dbReference>
<keyword evidence="2 9" id="KW-0321">Glycogen metabolism</keyword>
<dbReference type="NCBIfam" id="TIGR02091">
    <property type="entry name" value="glgC"/>
    <property type="match status" value="1"/>
</dbReference>
<sequence>MKTLAMILAGGAGTRLMSLTEQRAKPAVPFAGKFRIIDFALSNCVHSGISTVGVLTQYQPHSLQDHLGIGKPWDLDRAQGGIRVLQPYTAPDAQAWYTGTADAILRNLFFIEDHDPDAVLILSGDHIYKMDYMPMLEQHRRTEADLTVAVMPVPLEETPRFGIMETDDDNRVVEFHEKPPGMDKGNLASMGIYIFSTNRLVQRLREGTDEDPRDDFGQHVIPAMIECNDRVYAFNFDGYWVDVGTLDSYWSTNLDLLKPDPPLDMYTREWPVLTRSTEHPPAKVSAQAQISRSLVCNGSVIKGKVHDSVLSPGVQVSVGAEVVRSVLMSDTWIGPGVRIENAILDKSVVVAAGARIGMSGDCDPNQVHPDRLHTGLTVVGKGAFIPDHCVIGGNVHIAADADASHFPPDGVVADGSTIG</sequence>
<dbReference type="InterPro" id="IPR029044">
    <property type="entry name" value="Nucleotide-diphossugar_trans"/>
</dbReference>
<dbReference type="Gene3D" id="3.90.550.10">
    <property type="entry name" value="Spore Coat Polysaccharide Biosynthesis Protein SpsA, Chain A"/>
    <property type="match status" value="1"/>
</dbReference>
<dbReference type="PANTHER" id="PTHR43523">
    <property type="entry name" value="GLUCOSE-1-PHOSPHATE ADENYLYLTRANSFERASE-RELATED"/>
    <property type="match status" value="1"/>
</dbReference>
<dbReference type="InterPro" id="IPR011831">
    <property type="entry name" value="ADP-Glc_PPase"/>
</dbReference>
<dbReference type="GO" id="GO:0005978">
    <property type="term" value="P:glycogen biosynthetic process"/>
    <property type="evidence" value="ECO:0007669"/>
    <property type="project" value="UniProtKB-UniRule"/>
</dbReference>
<feature type="binding site" evidence="9">
    <location>
        <position position="162"/>
    </location>
    <ligand>
        <name>alpha-D-glucose 1-phosphate</name>
        <dbReference type="ChEBI" id="CHEBI:58601"/>
    </ligand>
</feature>
<comment type="subunit">
    <text evidence="9">Homotetramer.</text>
</comment>
<keyword evidence="7 9" id="KW-0320">Glycogen biosynthesis</keyword>
<dbReference type="UniPathway" id="UPA00164"/>
<dbReference type="HAMAP" id="MF_00624">
    <property type="entry name" value="GlgC"/>
    <property type="match status" value="1"/>
</dbReference>
<dbReference type="PANTHER" id="PTHR43523:SF2">
    <property type="entry name" value="GLUCOSE-1-PHOSPHATE ADENYLYLTRANSFERASE"/>
    <property type="match status" value="1"/>
</dbReference>
<evidence type="ECO:0000256" key="5">
    <source>
        <dbReference type="ARBA" id="ARBA00022741"/>
    </source>
</evidence>
<protein>
    <recommendedName>
        <fullName evidence="9">Glucose-1-phosphate adenylyltransferase</fullName>
        <ecNumber evidence="9">2.7.7.27</ecNumber>
    </recommendedName>
    <alternativeName>
        <fullName evidence="9">ADP-glucose pyrophosphorylase</fullName>
        <shortName evidence="9">ADPGlc PPase</shortName>
    </alternativeName>
    <alternativeName>
        <fullName evidence="9">ADP-glucose synthase</fullName>
    </alternativeName>
</protein>
<dbReference type="SUPFAM" id="SSF53448">
    <property type="entry name" value="Nucleotide-diphospho-sugar transferases"/>
    <property type="match status" value="1"/>
</dbReference>
<evidence type="ECO:0000256" key="8">
    <source>
        <dbReference type="ARBA" id="ARBA00023277"/>
    </source>
</evidence>
<dbReference type="GO" id="GO:0008878">
    <property type="term" value="F:glucose-1-phosphate adenylyltransferase activity"/>
    <property type="evidence" value="ECO:0007669"/>
    <property type="project" value="UniProtKB-UniRule"/>
</dbReference>
<name>A0A6B1DPH7_9CHLR</name>
<keyword evidence="8 9" id="KW-0119">Carbohydrate metabolism</keyword>
<evidence type="ECO:0000259" key="11">
    <source>
        <dbReference type="Pfam" id="PF24894"/>
    </source>
</evidence>
<dbReference type="CDD" id="cd04651">
    <property type="entry name" value="LbH_G1P_AT_C"/>
    <property type="match status" value="1"/>
</dbReference>
<dbReference type="CDD" id="cd02508">
    <property type="entry name" value="ADP_Glucose_PP"/>
    <property type="match status" value="1"/>
</dbReference>
<feature type="binding site" evidence="9">
    <location>
        <begin position="177"/>
        <end position="178"/>
    </location>
    <ligand>
        <name>alpha-D-glucose 1-phosphate</name>
        <dbReference type="ChEBI" id="CHEBI:58601"/>
    </ligand>
</feature>
<dbReference type="AlphaFoldDB" id="A0A6B1DPH7"/>
<dbReference type="Pfam" id="PF24894">
    <property type="entry name" value="Hexapep_GlmU"/>
    <property type="match status" value="1"/>
</dbReference>
<accession>A0A6B1DPH7</accession>
<dbReference type="InterPro" id="IPR023049">
    <property type="entry name" value="GlgC_bac"/>
</dbReference>
<dbReference type="Gene3D" id="2.160.10.10">
    <property type="entry name" value="Hexapeptide repeat proteins"/>
    <property type="match status" value="1"/>
</dbReference>
<dbReference type="InterPro" id="IPR005835">
    <property type="entry name" value="NTP_transferase_dom"/>
</dbReference>
<feature type="site" description="Could play a key role in the communication between the regulatory and the substrate sites" evidence="9">
    <location>
        <position position="57"/>
    </location>
</feature>
<keyword evidence="5 9" id="KW-0547">Nucleotide-binding</keyword>
<evidence type="ECO:0000256" key="1">
    <source>
        <dbReference type="ARBA" id="ARBA00010443"/>
    </source>
</evidence>
<comment type="similarity">
    <text evidence="1 9">Belongs to the bacterial/plant glucose-1-phosphate adenylyltransferase family.</text>
</comment>
<feature type="binding site" evidence="9">
    <location>
        <position position="97"/>
    </location>
    <ligand>
        <name>alpha-D-glucose 1-phosphate</name>
        <dbReference type="ChEBI" id="CHEBI:58601"/>
    </ligand>
</feature>
<dbReference type="PROSITE" id="PS00808">
    <property type="entry name" value="ADP_GLC_PYROPHOSPH_1"/>
    <property type="match status" value="1"/>
</dbReference>
<feature type="site" description="Could play a key role in the communication between the regulatory and the substrate sites" evidence="9">
    <location>
        <position position="96"/>
    </location>
</feature>
<dbReference type="SUPFAM" id="SSF51161">
    <property type="entry name" value="Trimeric LpxA-like enzymes"/>
    <property type="match status" value="1"/>
</dbReference>
<evidence type="ECO:0000256" key="7">
    <source>
        <dbReference type="ARBA" id="ARBA00023056"/>
    </source>
</evidence>
<feature type="binding site" evidence="9">
    <location>
        <position position="189"/>
    </location>
    <ligand>
        <name>alpha-D-glucose 1-phosphate</name>
        <dbReference type="ChEBI" id="CHEBI:58601"/>
    </ligand>
</feature>
<keyword evidence="4 9" id="KW-0548">Nucleotidyltransferase</keyword>
<dbReference type="InterPro" id="IPR056818">
    <property type="entry name" value="GlmU/GlgC-like_hexapep"/>
</dbReference>
<dbReference type="PROSITE" id="PS00809">
    <property type="entry name" value="ADP_GLC_PYROPHOSPH_2"/>
    <property type="match status" value="1"/>
</dbReference>